<evidence type="ECO:0000256" key="7">
    <source>
        <dbReference type="ARBA" id="ARBA00022741"/>
    </source>
</evidence>
<evidence type="ECO:0000259" key="14">
    <source>
        <dbReference type="PROSITE" id="PS50011"/>
    </source>
</evidence>
<dbReference type="SUPFAM" id="SSF56112">
    <property type="entry name" value="Protein kinase-like (PK-like)"/>
    <property type="match status" value="1"/>
</dbReference>
<keyword evidence="16" id="KW-1185">Reference proteome</keyword>
<dbReference type="AlphaFoldDB" id="A0A8B8PFY3"/>
<accession>A0A8B8PFY3</accession>
<evidence type="ECO:0000256" key="3">
    <source>
        <dbReference type="ARBA" id="ARBA00004906"/>
    </source>
</evidence>
<evidence type="ECO:0000313" key="16">
    <source>
        <dbReference type="Proteomes" id="UP000827889"/>
    </source>
</evidence>
<dbReference type="InterPro" id="IPR013083">
    <property type="entry name" value="Znf_RING/FYVE/PHD"/>
</dbReference>
<dbReference type="InterPro" id="IPR051348">
    <property type="entry name" value="U-box_ubiquitin_ligases"/>
</dbReference>
<dbReference type="SUPFAM" id="SSF52402">
    <property type="entry name" value="Adenine nucleotide alpha hydrolases-like"/>
    <property type="match status" value="1"/>
</dbReference>
<dbReference type="GO" id="GO:0061630">
    <property type="term" value="F:ubiquitin protein ligase activity"/>
    <property type="evidence" value="ECO:0007669"/>
    <property type="project" value="UniProtKB-EC"/>
</dbReference>
<dbReference type="SMART" id="SM00504">
    <property type="entry name" value="Ubox"/>
    <property type="match status" value="1"/>
</dbReference>
<feature type="domain" description="Protein kinase" evidence="14">
    <location>
        <begin position="452"/>
        <end position="714"/>
    </location>
</feature>
<dbReference type="SMART" id="SM00220">
    <property type="entry name" value="S_TKc"/>
    <property type="match status" value="1"/>
</dbReference>
<dbReference type="InterPro" id="IPR017441">
    <property type="entry name" value="Protein_kinase_ATP_BS"/>
</dbReference>
<dbReference type="PROSITE" id="PS50011">
    <property type="entry name" value="PROTEIN_KINASE_DOM"/>
    <property type="match status" value="1"/>
</dbReference>
<keyword evidence="5" id="KW-0723">Serine/threonine-protein kinase</keyword>
<comment type="pathway">
    <text evidence="3">Protein modification; protein ubiquitination.</text>
</comment>
<evidence type="ECO:0000313" key="17">
    <source>
        <dbReference type="RefSeq" id="XP_030533008.1"/>
    </source>
</evidence>
<evidence type="ECO:0000256" key="4">
    <source>
        <dbReference type="ARBA" id="ARBA00012483"/>
    </source>
</evidence>
<dbReference type="PANTHER" id="PTHR45647:SF15">
    <property type="entry name" value="U-BOX DOMAIN-CONTAINING PROTEIN 35"/>
    <property type="match status" value="1"/>
</dbReference>
<dbReference type="KEGG" id="rarg:115742706"/>
<organism evidence="16 17">
    <name type="scientific">Rhodamnia argentea</name>
    <dbReference type="NCBI Taxonomy" id="178133"/>
    <lineage>
        <taxon>Eukaryota</taxon>
        <taxon>Viridiplantae</taxon>
        <taxon>Streptophyta</taxon>
        <taxon>Embryophyta</taxon>
        <taxon>Tracheophyta</taxon>
        <taxon>Spermatophyta</taxon>
        <taxon>Magnoliopsida</taxon>
        <taxon>eudicotyledons</taxon>
        <taxon>Gunneridae</taxon>
        <taxon>Pentapetalae</taxon>
        <taxon>rosids</taxon>
        <taxon>malvids</taxon>
        <taxon>Myrtales</taxon>
        <taxon>Myrtaceae</taxon>
        <taxon>Myrtoideae</taxon>
        <taxon>Myrteae</taxon>
        <taxon>Australasian group</taxon>
        <taxon>Rhodamnia</taxon>
    </lineage>
</organism>
<keyword evidence="8" id="KW-0418">Kinase</keyword>
<feature type="binding site" evidence="11">
    <location>
        <position position="479"/>
    </location>
    <ligand>
        <name>ATP</name>
        <dbReference type="ChEBI" id="CHEBI:30616"/>
    </ligand>
</feature>
<dbReference type="GO" id="GO:0005524">
    <property type="term" value="F:ATP binding"/>
    <property type="evidence" value="ECO:0007669"/>
    <property type="project" value="UniProtKB-UniRule"/>
</dbReference>
<evidence type="ECO:0000256" key="6">
    <source>
        <dbReference type="ARBA" id="ARBA00022679"/>
    </source>
</evidence>
<dbReference type="GO" id="GO:0004672">
    <property type="term" value="F:protein kinase activity"/>
    <property type="evidence" value="ECO:0007669"/>
    <property type="project" value="InterPro"/>
</dbReference>
<dbReference type="InterPro" id="IPR014729">
    <property type="entry name" value="Rossmann-like_a/b/a_fold"/>
</dbReference>
<dbReference type="Gene3D" id="3.30.40.10">
    <property type="entry name" value="Zinc/RING finger domain, C3HC4 (zinc finger)"/>
    <property type="match status" value="1"/>
</dbReference>
<dbReference type="RefSeq" id="XP_030533008.1">
    <property type="nucleotide sequence ID" value="XM_030677148.2"/>
</dbReference>
<dbReference type="Gene3D" id="3.40.50.620">
    <property type="entry name" value="HUPs"/>
    <property type="match status" value="1"/>
</dbReference>
<dbReference type="InterPro" id="IPR008271">
    <property type="entry name" value="Ser/Thr_kinase_AS"/>
</dbReference>
<dbReference type="CDD" id="cd01989">
    <property type="entry name" value="USP_STK_Ubox_N"/>
    <property type="match status" value="1"/>
</dbReference>
<dbReference type="GO" id="GO:0016567">
    <property type="term" value="P:protein ubiquitination"/>
    <property type="evidence" value="ECO:0007669"/>
    <property type="project" value="UniProtKB-UniPathway"/>
</dbReference>
<evidence type="ECO:0000256" key="5">
    <source>
        <dbReference type="ARBA" id="ARBA00022527"/>
    </source>
</evidence>
<dbReference type="PROSITE" id="PS00107">
    <property type="entry name" value="PROTEIN_KINASE_ATP"/>
    <property type="match status" value="1"/>
</dbReference>
<dbReference type="EC" id="2.3.2.27" evidence="4"/>
<dbReference type="UniPathway" id="UPA00143"/>
<evidence type="ECO:0000256" key="1">
    <source>
        <dbReference type="ARBA" id="ARBA00000900"/>
    </source>
</evidence>
<keyword evidence="10 11" id="KW-0067">ATP-binding</keyword>
<feature type="domain" description="U-box" evidence="15">
    <location>
        <begin position="734"/>
        <end position="805"/>
    </location>
</feature>
<dbReference type="InterPro" id="IPR000719">
    <property type="entry name" value="Prot_kinase_dom"/>
</dbReference>
<comment type="function">
    <text evidence="2">Functions as an E3 ubiquitin ligase.</text>
</comment>
<feature type="region of interest" description="Disordered" evidence="13">
    <location>
        <begin position="187"/>
        <end position="229"/>
    </location>
</feature>
<evidence type="ECO:0000256" key="8">
    <source>
        <dbReference type="ARBA" id="ARBA00022777"/>
    </source>
</evidence>
<dbReference type="Pfam" id="PF04564">
    <property type="entry name" value="U-box"/>
    <property type="match status" value="1"/>
</dbReference>
<dbReference type="Pfam" id="PF07714">
    <property type="entry name" value="PK_Tyr_Ser-Thr"/>
    <property type="match status" value="1"/>
</dbReference>
<dbReference type="GeneID" id="115742706"/>
<dbReference type="OrthoDB" id="10064100at2759"/>
<keyword evidence="12" id="KW-0175">Coiled coil</keyword>
<dbReference type="InterPro" id="IPR001245">
    <property type="entry name" value="Ser-Thr/Tyr_kinase_cat_dom"/>
</dbReference>
<evidence type="ECO:0000259" key="15">
    <source>
        <dbReference type="PROSITE" id="PS51698"/>
    </source>
</evidence>
<dbReference type="Pfam" id="PF00582">
    <property type="entry name" value="Usp"/>
    <property type="match status" value="1"/>
</dbReference>
<evidence type="ECO:0000256" key="12">
    <source>
        <dbReference type="SAM" id="Coils"/>
    </source>
</evidence>
<protein>
    <recommendedName>
        <fullName evidence="4">RING-type E3 ubiquitin transferase</fullName>
        <ecNumber evidence="4">2.3.2.27</ecNumber>
    </recommendedName>
</protein>
<sequence length="805" mass="90166">MAGNEITRPQGLLVLPSPPRLIVAIAIDGKRKSKYVVRWALDKFVPQGVVLFKLLHVRPRITAVPTPMGNSLPLSEVREDVAAAYKKEMEWQANDMLLPYKKMCSQKKAQVDVVLIESDDVENAIAEEVHKSAISKLVIGAASRGMFTRKLKKHNLSSRISARTPSFCTVFAVSKGKLSSIRPSDLESNASIKDDSSETSCSARSSTSYTSSSRGDTSSVTSHSHCHSPSLPMQRFQALSTINQSLLNTAKLSTQTNHSKCQSVQIKEGDETDNGSEVKSTMRRTSSVQSLITHAQSWISDQASTSDVLTDYASSESQANLNFELEKLRIELRHARGMYAMAQGETMDASRKLNKLKDRQMDEAMKLEDIKSKEHRAEELARQEQEKYHAAKKEAAYVKDCAEREASQRKEAELKALHDVKEKEKLENALLDQALQYQMFAWEEIVSATSSFSESLKIGMGAYGTVYKCSLHHTNVAVKVLHSKDSHKSKQYQQEIDILSKVRHPHLLLLIGACPDHGCLIYEYMENGSLEERLLHRNHMPPIPWVARFRIAWEVASALVFLHNSKPKPIVHRDLKPANILLDHNDVSKIGDVGLSTMLNDDPTISTTYNDTGPVGTLCYMDPEYQRTGKISPKSDVYAFGIVILQLLTAKPAIALTHSVERAIEEGSLVEILDEEAGDWPLEETRELAMLGLSCAELRRRDRPDLKDEVLPKLEKLKETAHEARDAASNVKMSPPSHFVCPILKDVMADPHVAADGYTYDRRAIEKWLEEKDKSPMTNLLLPHKNLLPNYTLLSAIMEWKSRVP</sequence>
<reference evidence="17" key="1">
    <citation type="submission" date="2025-08" db="UniProtKB">
        <authorList>
            <consortium name="RefSeq"/>
        </authorList>
    </citation>
    <scope>IDENTIFICATION</scope>
    <source>
        <tissue evidence="17">Leaf</tissue>
    </source>
</reference>
<feature type="coiled-coil region" evidence="12">
    <location>
        <begin position="367"/>
        <end position="394"/>
    </location>
</feature>
<dbReference type="SUPFAM" id="SSF57850">
    <property type="entry name" value="RING/U-box"/>
    <property type="match status" value="1"/>
</dbReference>
<evidence type="ECO:0000256" key="9">
    <source>
        <dbReference type="ARBA" id="ARBA00022786"/>
    </source>
</evidence>
<dbReference type="PANTHER" id="PTHR45647">
    <property type="entry name" value="OS02G0152300 PROTEIN"/>
    <property type="match status" value="1"/>
</dbReference>
<evidence type="ECO:0000256" key="2">
    <source>
        <dbReference type="ARBA" id="ARBA00003861"/>
    </source>
</evidence>
<dbReference type="CDD" id="cd16655">
    <property type="entry name" value="RING-Ubox_WDSUB1-like"/>
    <property type="match status" value="1"/>
</dbReference>
<feature type="compositionally biased region" description="Low complexity" evidence="13">
    <location>
        <begin position="198"/>
        <end position="229"/>
    </location>
</feature>
<dbReference type="InterPro" id="IPR011009">
    <property type="entry name" value="Kinase-like_dom_sf"/>
</dbReference>
<dbReference type="Gene3D" id="1.10.510.10">
    <property type="entry name" value="Transferase(Phosphotransferase) domain 1"/>
    <property type="match status" value="1"/>
</dbReference>
<dbReference type="InterPro" id="IPR003613">
    <property type="entry name" value="Ubox_domain"/>
</dbReference>
<dbReference type="PROSITE" id="PS51698">
    <property type="entry name" value="U_BOX"/>
    <property type="match status" value="1"/>
</dbReference>
<keyword evidence="7 11" id="KW-0547">Nucleotide-binding</keyword>
<dbReference type="PROSITE" id="PS00108">
    <property type="entry name" value="PROTEIN_KINASE_ST"/>
    <property type="match status" value="1"/>
</dbReference>
<keyword evidence="6" id="KW-0808">Transferase</keyword>
<dbReference type="Proteomes" id="UP000827889">
    <property type="component" value="Chromosome 10"/>
</dbReference>
<evidence type="ECO:0000256" key="13">
    <source>
        <dbReference type="SAM" id="MobiDB-lite"/>
    </source>
</evidence>
<evidence type="ECO:0000256" key="11">
    <source>
        <dbReference type="PROSITE-ProRule" id="PRU10141"/>
    </source>
</evidence>
<dbReference type="InterPro" id="IPR006016">
    <property type="entry name" value="UspA"/>
</dbReference>
<dbReference type="Gene3D" id="3.30.200.20">
    <property type="entry name" value="Phosphorylase Kinase, domain 1"/>
    <property type="match status" value="1"/>
</dbReference>
<proteinExistence type="predicted"/>
<name>A0A8B8PFY3_9MYRT</name>
<gene>
    <name evidence="17" type="primary">LOC115742706</name>
</gene>
<keyword evidence="9" id="KW-0833">Ubl conjugation pathway</keyword>
<evidence type="ECO:0000256" key="10">
    <source>
        <dbReference type="ARBA" id="ARBA00022840"/>
    </source>
</evidence>
<comment type="catalytic activity">
    <reaction evidence="1">
        <text>S-ubiquitinyl-[E2 ubiquitin-conjugating enzyme]-L-cysteine + [acceptor protein]-L-lysine = [E2 ubiquitin-conjugating enzyme]-L-cysteine + N(6)-ubiquitinyl-[acceptor protein]-L-lysine.</text>
        <dbReference type="EC" id="2.3.2.27"/>
    </reaction>
</comment>